<dbReference type="EMBL" id="LXQA011256928">
    <property type="protein sequence ID" value="MCI90882.1"/>
    <property type="molecule type" value="Genomic_DNA"/>
</dbReference>
<name>A0A392VTV8_9FABA</name>
<proteinExistence type="predicted"/>
<feature type="compositionally biased region" description="Polar residues" evidence="1">
    <location>
        <begin position="1"/>
        <end position="22"/>
    </location>
</feature>
<evidence type="ECO:0000313" key="2">
    <source>
        <dbReference type="EMBL" id="MCI90882.1"/>
    </source>
</evidence>
<accession>A0A392VTV8</accession>
<sequence>EQSPSHQRESWSNLGQPSQDLFNQGHVPQKGHLVRAKHPKIKSWQAASKPRWQRPNELAQDVLN</sequence>
<reference evidence="2 3" key="1">
    <citation type="journal article" date="2018" name="Front. Plant Sci.">
        <title>Red Clover (Trifolium pratense) and Zigzag Clover (T. medium) - A Picture of Genomic Similarities and Differences.</title>
        <authorList>
            <person name="Dluhosova J."/>
            <person name="Istvanek J."/>
            <person name="Nedelnik J."/>
            <person name="Repkova J."/>
        </authorList>
    </citation>
    <scope>NUCLEOTIDE SEQUENCE [LARGE SCALE GENOMIC DNA]</scope>
    <source>
        <strain evidence="3">cv. 10/8</strain>
        <tissue evidence="2">Leaf</tissue>
    </source>
</reference>
<feature type="non-terminal residue" evidence="2">
    <location>
        <position position="1"/>
    </location>
</feature>
<organism evidence="2 3">
    <name type="scientific">Trifolium medium</name>
    <dbReference type="NCBI Taxonomy" id="97028"/>
    <lineage>
        <taxon>Eukaryota</taxon>
        <taxon>Viridiplantae</taxon>
        <taxon>Streptophyta</taxon>
        <taxon>Embryophyta</taxon>
        <taxon>Tracheophyta</taxon>
        <taxon>Spermatophyta</taxon>
        <taxon>Magnoliopsida</taxon>
        <taxon>eudicotyledons</taxon>
        <taxon>Gunneridae</taxon>
        <taxon>Pentapetalae</taxon>
        <taxon>rosids</taxon>
        <taxon>fabids</taxon>
        <taxon>Fabales</taxon>
        <taxon>Fabaceae</taxon>
        <taxon>Papilionoideae</taxon>
        <taxon>50 kb inversion clade</taxon>
        <taxon>NPAAA clade</taxon>
        <taxon>Hologalegina</taxon>
        <taxon>IRL clade</taxon>
        <taxon>Trifolieae</taxon>
        <taxon>Trifolium</taxon>
    </lineage>
</organism>
<dbReference type="AlphaFoldDB" id="A0A392VTV8"/>
<evidence type="ECO:0000256" key="1">
    <source>
        <dbReference type="SAM" id="MobiDB-lite"/>
    </source>
</evidence>
<evidence type="ECO:0000313" key="3">
    <source>
        <dbReference type="Proteomes" id="UP000265520"/>
    </source>
</evidence>
<dbReference type="Proteomes" id="UP000265520">
    <property type="component" value="Unassembled WGS sequence"/>
</dbReference>
<protein>
    <submittedName>
        <fullName evidence="2">Uncharacterized protein</fullName>
    </submittedName>
</protein>
<feature type="compositionally biased region" description="Basic residues" evidence="1">
    <location>
        <begin position="32"/>
        <end position="41"/>
    </location>
</feature>
<feature type="region of interest" description="Disordered" evidence="1">
    <location>
        <begin position="1"/>
        <end position="64"/>
    </location>
</feature>
<comment type="caution">
    <text evidence="2">The sequence shown here is derived from an EMBL/GenBank/DDBJ whole genome shotgun (WGS) entry which is preliminary data.</text>
</comment>
<keyword evidence="3" id="KW-1185">Reference proteome</keyword>